<accession>A0AAV8YIV0</accession>
<name>A0AAV8YIV0_9CUCU</name>
<comment type="caution">
    <text evidence="1">The sequence shown here is derived from an EMBL/GenBank/DDBJ whole genome shotgun (WGS) entry which is preliminary data.</text>
</comment>
<reference evidence="1" key="1">
    <citation type="journal article" date="2023" name="Insect Mol. Biol.">
        <title>Genome sequencing provides insights into the evolution of gene families encoding plant cell wall-degrading enzymes in longhorned beetles.</title>
        <authorList>
            <person name="Shin N.R."/>
            <person name="Okamura Y."/>
            <person name="Kirsch R."/>
            <person name="Pauchet Y."/>
        </authorList>
    </citation>
    <scope>NUCLEOTIDE SEQUENCE</scope>
    <source>
        <strain evidence="1">AMC_N1</strain>
    </source>
</reference>
<dbReference type="AlphaFoldDB" id="A0AAV8YIV0"/>
<proteinExistence type="predicted"/>
<evidence type="ECO:0000313" key="2">
    <source>
        <dbReference type="Proteomes" id="UP001162162"/>
    </source>
</evidence>
<sequence>MDGSFPGIAIYSWIIAARDYETLLSAIRNEIFVLQFREMVYLTEMQKITILQMVGYGDRTRTHAEVVRQFQEKYPELPPISQSTVFKAWL</sequence>
<gene>
    <name evidence="1" type="ORF">NQ318_009303</name>
</gene>
<evidence type="ECO:0008006" key="3">
    <source>
        <dbReference type="Google" id="ProtNLM"/>
    </source>
</evidence>
<evidence type="ECO:0000313" key="1">
    <source>
        <dbReference type="EMBL" id="KAJ8951367.1"/>
    </source>
</evidence>
<protein>
    <recommendedName>
        <fullName evidence="3">DUF4817 domain-containing protein</fullName>
    </recommendedName>
</protein>
<dbReference type="Proteomes" id="UP001162162">
    <property type="component" value="Unassembled WGS sequence"/>
</dbReference>
<organism evidence="1 2">
    <name type="scientific">Aromia moschata</name>
    <dbReference type="NCBI Taxonomy" id="1265417"/>
    <lineage>
        <taxon>Eukaryota</taxon>
        <taxon>Metazoa</taxon>
        <taxon>Ecdysozoa</taxon>
        <taxon>Arthropoda</taxon>
        <taxon>Hexapoda</taxon>
        <taxon>Insecta</taxon>
        <taxon>Pterygota</taxon>
        <taxon>Neoptera</taxon>
        <taxon>Endopterygota</taxon>
        <taxon>Coleoptera</taxon>
        <taxon>Polyphaga</taxon>
        <taxon>Cucujiformia</taxon>
        <taxon>Chrysomeloidea</taxon>
        <taxon>Cerambycidae</taxon>
        <taxon>Cerambycinae</taxon>
        <taxon>Callichromatini</taxon>
        <taxon>Aromia</taxon>
    </lineage>
</organism>
<keyword evidence="2" id="KW-1185">Reference proteome</keyword>
<dbReference type="EMBL" id="JAPWTK010000086">
    <property type="protein sequence ID" value="KAJ8951367.1"/>
    <property type="molecule type" value="Genomic_DNA"/>
</dbReference>